<organism evidence="2 3">
    <name type="scientific">Stieleria maiorica</name>
    <dbReference type="NCBI Taxonomy" id="2795974"/>
    <lineage>
        <taxon>Bacteria</taxon>
        <taxon>Pseudomonadati</taxon>
        <taxon>Planctomycetota</taxon>
        <taxon>Planctomycetia</taxon>
        <taxon>Pirellulales</taxon>
        <taxon>Pirellulaceae</taxon>
        <taxon>Stieleria</taxon>
    </lineage>
</organism>
<keyword evidence="3" id="KW-1185">Reference proteome</keyword>
<evidence type="ECO:0000313" key="2">
    <source>
        <dbReference type="EMBL" id="QEG01734.1"/>
    </source>
</evidence>
<accession>A0A5B9MLA1</accession>
<dbReference type="InterPro" id="IPR039315">
    <property type="entry name" value="CheW"/>
</dbReference>
<evidence type="ECO:0000259" key="1">
    <source>
        <dbReference type="PROSITE" id="PS50851"/>
    </source>
</evidence>
<dbReference type="PROSITE" id="PS50851">
    <property type="entry name" value="CHEW"/>
    <property type="match status" value="1"/>
</dbReference>
<dbReference type="Gene3D" id="2.30.30.40">
    <property type="entry name" value="SH3 Domains"/>
    <property type="match status" value="1"/>
</dbReference>
<dbReference type="EMBL" id="CP036264">
    <property type="protein sequence ID" value="QEG01734.1"/>
    <property type="molecule type" value="Genomic_DNA"/>
</dbReference>
<dbReference type="Proteomes" id="UP000321353">
    <property type="component" value="Chromosome"/>
</dbReference>
<dbReference type="Pfam" id="PF01584">
    <property type="entry name" value="CheW"/>
    <property type="match status" value="1"/>
</dbReference>
<dbReference type="SMART" id="SM00260">
    <property type="entry name" value="CheW"/>
    <property type="match status" value="1"/>
</dbReference>
<dbReference type="Gene3D" id="2.40.50.180">
    <property type="entry name" value="CheA-289, Domain 4"/>
    <property type="match status" value="1"/>
</dbReference>
<dbReference type="AlphaFoldDB" id="A0A5B9MLA1"/>
<sequence>MTNTTTHHRADSYCTFLVDGLLYGIEVEKVQEVLRTQPTTRVPLAPGVVRGLINMRGHIVSTLSLRSALGLPAGSNVRQEMNVIVRSPEGPVSLLVDEICDVVRVDQADCEPIPGTLRRQQRLFLQCAYKLQQRLLLILDADRVATVAH</sequence>
<dbReference type="PANTHER" id="PTHR22617:SF23">
    <property type="entry name" value="CHEMOTAXIS PROTEIN CHEW"/>
    <property type="match status" value="1"/>
</dbReference>
<dbReference type="RefSeq" id="WP_147870768.1">
    <property type="nucleotide sequence ID" value="NZ_CP036264.1"/>
</dbReference>
<dbReference type="GO" id="GO:0005829">
    <property type="term" value="C:cytosol"/>
    <property type="evidence" value="ECO:0007669"/>
    <property type="project" value="TreeGrafter"/>
</dbReference>
<gene>
    <name evidence="2" type="primary">cheW_2</name>
    <name evidence="2" type="ORF">Mal15_58130</name>
</gene>
<name>A0A5B9MLA1_9BACT</name>
<dbReference type="KEGG" id="smam:Mal15_58130"/>
<protein>
    <submittedName>
        <fullName evidence="2">Chemotaxis protein CheW</fullName>
    </submittedName>
</protein>
<dbReference type="PANTHER" id="PTHR22617">
    <property type="entry name" value="CHEMOTAXIS SENSOR HISTIDINE KINASE-RELATED"/>
    <property type="match status" value="1"/>
</dbReference>
<dbReference type="InterPro" id="IPR002545">
    <property type="entry name" value="CheW-lke_dom"/>
</dbReference>
<dbReference type="InterPro" id="IPR036061">
    <property type="entry name" value="CheW-like_dom_sf"/>
</dbReference>
<proteinExistence type="predicted"/>
<feature type="domain" description="CheW-like" evidence="1">
    <location>
        <begin position="10"/>
        <end position="149"/>
    </location>
</feature>
<dbReference type="GO" id="GO:0007165">
    <property type="term" value="P:signal transduction"/>
    <property type="evidence" value="ECO:0007669"/>
    <property type="project" value="InterPro"/>
</dbReference>
<dbReference type="SUPFAM" id="SSF50341">
    <property type="entry name" value="CheW-like"/>
    <property type="match status" value="1"/>
</dbReference>
<dbReference type="GO" id="GO:0006935">
    <property type="term" value="P:chemotaxis"/>
    <property type="evidence" value="ECO:0007669"/>
    <property type="project" value="InterPro"/>
</dbReference>
<reference evidence="2 3" key="1">
    <citation type="submission" date="2019-02" db="EMBL/GenBank/DDBJ databases">
        <title>Planctomycetal bacteria perform biofilm scaping via a novel small molecule.</title>
        <authorList>
            <person name="Jeske O."/>
            <person name="Boedeker C."/>
            <person name="Wiegand S."/>
            <person name="Breitling P."/>
            <person name="Kallscheuer N."/>
            <person name="Jogler M."/>
            <person name="Rohde M."/>
            <person name="Petersen J."/>
            <person name="Medema M.H."/>
            <person name="Surup F."/>
            <person name="Jogler C."/>
        </authorList>
    </citation>
    <scope>NUCLEOTIDE SEQUENCE [LARGE SCALE GENOMIC DNA]</scope>
    <source>
        <strain evidence="2 3">Mal15</strain>
    </source>
</reference>
<evidence type="ECO:0000313" key="3">
    <source>
        <dbReference type="Proteomes" id="UP000321353"/>
    </source>
</evidence>